<dbReference type="Pfam" id="PF13561">
    <property type="entry name" value="adh_short_C2"/>
    <property type="match status" value="1"/>
</dbReference>
<dbReference type="InterPro" id="IPR020904">
    <property type="entry name" value="Sc_DH/Rdtase_CS"/>
</dbReference>
<evidence type="ECO:0000313" key="5">
    <source>
        <dbReference type="Proteomes" id="UP000061512"/>
    </source>
</evidence>
<name>A0A132F137_9BURK</name>
<organism evidence="4 5">
    <name type="scientific">Burkholderia pseudomultivorans</name>
    <dbReference type="NCBI Taxonomy" id="1207504"/>
    <lineage>
        <taxon>Bacteria</taxon>
        <taxon>Pseudomonadati</taxon>
        <taxon>Pseudomonadota</taxon>
        <taxon>Betaproteobacteria</taxon>
        <taxon>Burkholderiales</taxon>
        <taxon>Burkholderiaceae</taxon>
        <taxon>Burkholderia</taxon>
        <taxon>Burkholderia cepacia complex</taxon>
    </lineage>
</organism>
<dbReference type="PANTHER" id="PTHR44252:SF3">
    <property type="entry name" value="D-ERYTHRULOSE REDUCTASE-RELATED"/>
    <property type="match status" value="1"/>
</dbReference>
<proteinExistence type="inferred from homology"/>
<dbReference type="RefSeq" id="WP_060298991.1">
    <property type="nucleotide sequence ID" value="NZ_LPJX01000032.1"/>
</dbReference>
<protein>
    <submittedName>
        <fullName evidence="4">Short-chain dehydrogenase</fullName>
    </submittedName>
</protein>
<keyword evidence="3" id="KW-0521">NADP</keyword>
<dbReference type="GO" id="GO:0050038">
    <property type="term" value="F:L-xylulose reductase (NADPH) activity"/>
    <property type="evidence" value="ECO:0007669"/>
    <property type="project" value="TreeGrafter"/>
</dbReference>
<dbReference type="InterPro" id="IPR002347">
    <property type="entry name" value="SDR_fam"/>
</dbReference>
<evidence type="ECO:0000256" key="3">
    <source>
        <dbReference type="ARBA" id="ARBA00022857"/>
    </source>
</evidence>
<sequence>MKTRFDFDGSRVLVTGASSGIGRACAVALAQAGAQVVAAARDAAALAALADETGCDTLRVDVGGDERAIDAALAAHAAFDGLVNCAGVASLEPALDIDAAGFDRVMAVNARGAALVARSVARKMIARDGGGRRSGGERAGGSIVNVSSQAALVGLPAHLSYCASKAAMDAITRVLCIELGPHGIRVNSVNPTVTLTPMAQFAWSEPEKRAPMLASIPLGRFAEPDEVVAPILFLLSDAASMISGASLPIDGGYTAR</sequence>
<gene>
    <name evidence="4" type="ORF">WT57_18030</name>
</gene>
<accession>A0A132F137</accession>
<dbReference type="GO" id="GO:0005997">
    <property type="term" value="P:xylulose metabolic process"/>
    <property type="evidence" value="ECO:0007669"/>
    <property type="project" value="TreeGrafter"/>
</dbReference>
<dbReference type="InterPro" id="IPR036291">
    <property type="entry name" value="NAD(P)-bd_dom_sf"/>
</dbReference>
<comment type="similarity">
    <text evidence="1">Belongs to the short-chain dehydrogenases/reductases (SDR) family.</text>
</comment>
<dbReference type="NCBIfam" id="NF005467">
    <property type="entry name" value="PRK07060.1-5"/>
    <property type="match status" value="1"/>
</dbReference>
<dbReference type="GO" id="GO:0006006">
    <property type="term" value="P:glucose metabolic process"/>
    <property type="evidence" value="ECO:0007669"/>
    <property type="project" value="TreeGrafter"/>
</dbReference>
<evidence type="ECO:0000313" key="4">
    <source>
        <dbReference type="EMBL" id="KWF66402.1"/>
    </source>
</evidence>
<comment type="caution">
    <text evidence="4">The sequence shown here is derived from an EMBL/GenBank/DDBJ whole genome shotgun (WGS) entry which is preliminary data.</text>
</comment>
<dbReference type="PANTHER" id="PTHR44252">
    <property type="entry name" value="D-ERYTHRULOSE REDUCTASE"/>
    <property type="match status" value="1"/>
</dbReference>
<dbReference type="SUPFAM" id="SSF51735">
    <property type="entry name" value="NAD(P)-binding Rossmann-fold domains"/>
    <property type="match status" value="1"/>
</dbReference>
<dbReference type="PRINTS" id="PR00081">
    <property type="entry name" value="GDHRDH"/>
</dbReference>
<reference evidence="4 5" key="1">
    <citation type="submission" date="2015-11" db="EMBL/GenBank/DDBJ databases">
        <title>Expanding the genomic diversity of Burkholderia species for the development of highly accurate diagnostics.</title>
        <authorList>
            <person name="Sahl J."/>
            <person name="Keim P."/>
            <person name="Wagner D."/>
        </authorList>
    </citation>
    <scope>NUCLEOTIDE SEQUENCE [LARGE SCALE GENOMIC DNA]</scope>
    <source>
        <strain evidence="4 5">MSMB574WGS</strain>
    </source>
</reference>
<dbReference type="AlphaFoldDB" id="A0A132F137"/>
<dbReference type="GO" id="GO:0004090">
    <property type="term" value="F:carbonyl reductase (NADPH) activity"/>
    <property type="evidence" value="ECO:0007669"/>
    <property type="project" value="TreeGrafter"/>
</dbReference>
<evidence type="ECO:0000256" key="2">
    <source>
        <dbReference type="ARBA" id="ARBA00011881"/>
    </source>
</evidence>
<dbReference type="PRINTS" id="PR00080">
    <property type="entry name" value="SDRFAMILY"/>
</dbReference>
<comment type="subunit">
    <text evidence="2">Homotetramer.</text>
</comment>
<dbReference type="FunFam" id="3.40.50.720:FF:000084">
    <property type="entry name" value="Short-chain dehydrogenase reductase"/>
    <property type="match status" value="1"/>
</dbReference>
<evidence type="ECO:0000256" key="1">
    <source>
        <dbReference type="ARBA" id="ARBA00006484"/>
    </source>
</evidence>
<dbReference type="Proteomes" id="UP000061512">
    <property type="component" value="Unassembled WGS sequence"/>
</dbReference>
<dbReference type="PROSITE" id="PS00061">
    <property type="entry name" value="ADH_SHORT"/>
    <property type="match status" value="1"/>
</dbReference>
<dbReference type="Gene3D" id="3.40.50.720">
    <property type="entry name" value="NAD(P)-binding Rossmann-like Domain"/>
    <property type="match status" value="1"/>
</dbReference>
<dbReference type="InterPro" id="IPR051737">
    <property type="entry name" value="L-xylulose/Carbonyl_redctase"/>
</dbReference>
<dbReference type="EMBL" id="LPJX01000032">
    <property type="protein sequence ID" value="KWF66402.1"/>
    <property type="molecule type" value="Genomic_DNA"/>
</dbReference>
<dbReference type="NCBIfam" id="NF005466">
    <property type="entry name" value="PRK07060.1-3"/>
    <property type="match status" value="1"/>
</dbReference>